<reference evidence="13 20" key="2">
    <citation type="submission" date="2018-09" db="EMBL/GenBank/DDBJ databases">
        <title>Genomic epidemiology reveals two lineages of Vibrio cholerae that can cause global cholera epidemics despite absence of cholera toxin gene.</title>
        <authorList>
            <person name="Wang H."/>
            <person name="Zen W."/>
            <person name="Yu H."/>
            <person name="Zhang W."/>
            <person name="Pan J."/>
            <person name="Yang C."/>
            <person name="Cui Y."/>
        </authorList>
    </citation>
    <scope>NUCLEOTIDE SEQUENCE [LARGE SCALE GENOMIC DNA]</scope>
    <source>
        <strain evidence="13 20">00-1_S85</strain>
    </source>
</reference>
<accession>A0A085QHY0</accession>
<dbReference type="InterPro" id="IPR020542">
    <property type="entry name" value="Asp_carbamoyltrfase_reg_C"/>
</dbReference>
<dbReference type="Gene3D" id="3.30.70.140">
    <property type="entry name" value="Aspartate carbamoyltransferase regulatory subunit, N-terminal domain"/>
    <property type="match status" value="1"/>
</dbReference>
<dbReference type="Proteomes" id="UP000319979">
    <property type="component" value="Unassembled WGS sequence"/>
</dbReference>
<evidence type="ECO:0000256" key="4">
    <source>
        <dbReference type="ARBA" id="ARBA00022723"/>
    </source>
</evidence>
<dbReference type="EMBL" id="CWQY01000015">
    <property type="protein sequence ID" value="CSC81166.1"/>
    <property type="molecule type" value="Genomic_DNA"/>
</dbReference>
<evidence type="ECO:0000313" key="13">
    <source>
        <dbReference type="EMBL" id="MVD23511.1"/>
    </source>
</evidence>
<dbReference type="GO" id="GO:0046872">
    <property type="term" value="F:metal ion binding"/>
    <property type="evidence" value="ECO:0007669"/>
    <property type="project" value="UniProtKB-KW"/>
</dbReference>
<dbReference type="Gene3D" id="2.30.30.20">
    <property type="entry name" value="Aspartate carbamoyltransferase regulatory subunit, C-terminal domain"/>
    <property type="match status" value="1"/>
</dbReference>
<organism evidence="14 17">
    <name type="scientific">Vibrio cholerae</name>
    <dbReference type="NCBI Taxonomy" id="666"/>
    <lineage>
        <taxon>Bacteria</taxon>
        <taxon>Pseudomonadati</taxon>
        <taxon>Pseudomonadota</taxon>
        <taxon>Gammaproteobacteria</taxon>
        <taxon>Vibrionales</taxon>
        <taxon>Vibrionaceae</taxon>
        <taxon>Vibrio</taxon>
    </lineage>
</organism>
<dbReference type="Proteomes" id="UP000471242">
    <property type="component" value="Unassembled WGS sequence"/>
</dbReference>
<evidence type="ECO:0000313" key="17">
    <source>
        <dbReference type="Proteomes" id="UP000319979"/>
    </source>
</evidence>
<feature type="domain" description="Aspartate carbamoyltransferase regulatory subunit C-terminal" evidence="9">
    <location>
        <begin position="102"/>
        <end position="149"/>
    </location>
</feature>
<dbReference type="KEGG" id="vcz:VAB027_1353"/>
<dbReference type="GO" id="GO:0006207">
    <property type="term" value="P:'de novo' pyrimidine nucleobase biosynthetic process"/>
    <property type="evidence" value="ECO:0007669"/>
    <property type="project" value="InterPro"/>
</dbReference>
<dbReference type="InterPro" id="IPR002801">
    <property type="entry name" value="Asp_carbamoylTrfase_reg"/>
</dbReference>
<comment type="subunit">
    <text evidence="7">Contains catalytic and regulatory chains.</text>
</comment>
<keyword evidence="5 7" id="KW-0862">Zinc</keyword>
<dbReference type="EMBL" id="VUAA01000004">
    <property type="protein sequence ID" value="KAA1255867.1"/>
    <property type="molecule type" value="Genomic_DNA"/>
</dbReference>
<evidence type="ECO:0000256" key="5">
    <source>
        <dbReference type="ARBA" id="ARBA00022833"/>
    </source>
</evidence>
<dbReference type="GeneID" id="89513508"/>
<dbReference type="Proteomes" id="UP000041770">
    <property type="component" value="Unassembled WGS sequence"/>
</dbReference>
<name>A0A085QHY0_VIBCL</name>
<dbReference type="SUPFAM" id="SSF54893">
    <property type="entry name" value="Aspartate carbamoyltransferase, Regulatory-chain, N-terminal domain"/>
    <property type="match status" value="1"/>
</dbReference>
<dbReference type="InterPro" id="IPR020545">
    <property type="entry name" value="Asp_carbamoyltransf_reg_N"/>
</dbReference>
<dbReference type="GO" id="GO:0009347">
    <property type="term" value="C:aspartate carbamoyltransferase complex"/>
    <property type="evidence" value="ECO:0007669"/>
    <property type="project" value="InterPro"/>
</dbReference>
<feature type="domain" description="Aspartate carbamoyltransferase regulatory subunit N-terminal" evidence="8">
    <location>
        <begin position="7"/>
        <end position="97"/>
    </location>
</feature>
<dbReference type="SUPFAM" id="SSF57825">
    <property type="entry name" value="Aspartate carbamoyltransferase, Regulatory-chain, C-terminal domain"/>
    <property type="match status" value="1"/>
</dbReference>
<evidence type="ECO:0000313" key="18">
    <source>
        <dbReference type="Proteomes" id="UP000323225"/>
    </source>
</evidence>
<comment type="cofactor">
    <cofactor evidence="7">
        <name>Zn(2+)</name>
        <dbReference type="ChEBI" id="CHEBI:29105"/>
    </cofactor>
    <text evidence="7">Binds 1 zinc ion per subunit.</text>
</comment>
<dbReference type="Proteomes" id="UP000323225">
    <property type="component" value="Unassembled WGS sequence"/>
</dbReference>
<gene>
    <name evidence="7 10" type="primary">pyrI</name>
    <name evidence="13" type="ORF">D6U24_09100</name>
    <name evidence="10" type="ORF">ERS013200_02329</name>
    <name evidence="11" type="ORF">F0M16_05820</name>
    <name evidence="14" type="ORF">FLM02_06955</name>
    <name evidence="15" type="ORF">FXF03_06985</name>
    <name evidence="12" type="ORF">KIN13_04370</name>
</gene>
<dbReference type="AlphaFoldDB" id="A0A085QHY0"/>
<evidence type="ECO:0000256" key="1">
    <source>
        <dbReference type="ARBA" id="ARBA00002565"/>
    </source>
</evidence>
<evidence type="ECO:0000313" key="15">
    <source>
        <dbReference type="EMBL" id="TXX66051.1"/>
    </source>
</evidence>
<proteinExistence type="inferred from homology"/>
<feature type="binding site" evidence="7">
    <location>
        <position position="114"/>
    </location>
    <ligand>
        <name>Zn(2+)</name>
        <dbReference type="ChEBI" id="CHEBI:29105"/>
    </ligand>
</feature>
<evidence type="ECO:0000259" key="8">
    <source>
        <dbReference type="Pfam" id="PF01948"/>
    </source>
</evidence>
<reference evidence="15 19" key="3">
    <citation type="submission" date="2019-06" db="EMBL/GenBank/DDBJ databases">
        <title>Vibrio cholerae phylogeny based on whole-genome sequencing reveals genetic diversity and population strucutre.</title>
        <authorList>
            <person name="Zhiqiu Y."/>
            <person name="Bin L."/>
            <person name="Lingyan J."/>
        </authorList>
    </citation>
    <scope>NUCLEOTIDE SEQUENCE [LARGE SCALE GENOMIC DNA]</scope>
    <source>
        <strain evidence="15 19">N2814</strain>
    </source>
</reference>
<dbReference type="OMA" id="NNVFECP"/>
<dbReference type="Pfam" id="PF01948">
    <property type="entry name" value="PyrI"/>
    <property type="match status" value="1"/>
</dbReference>
<reference evidence="12" key="7">
    <citation type="submission" date="2023-08" db="EMBL/GenBank/DDBJ databases">
        <title>Vibrio cholerae Outbreaks in Tanzania Exemplify Founder Flush: Simultaneous Increases in Population Size and Genetic Diversity.</title>
        <authorList>
            <person name="Debes A.K."/>
            <person name="Mohammed A."/>
            <person name="Maseke I."/>
            <person name="Almeida M."/>
            <person name="Li S."/>
            <person name="Matimba H."/>
            <person name="Joachim A."/>
            <person name="Mizinduko M."/>
            <person name="Nyanga S."/>
            <person name="Kelly M."/>
            <person name="Kachwamba Y."/>
            <person name="Schaffer A.M."/>
            <person name="Nyanga A.S."/>
            <person name="Mghamba J."/>
            <person name="Mosha F.S."/>
            <person name="Sack D.A."/>
            <person name="Stine O.C."/>
        </authorList>
    </citation>
    <scope>NUCLEOTIDE SEQUENCE</scope>
    <source>
        <strain evidence="12">TDS0091212</strain>
    </source>
</reference>
<keyword evidence="4 7" id="KW-0479">Metal-binding</keyword>
<comment type="similarity">
    <text evidence="2 7">Belongs to the PyrI family.</text>
</comment>
<evidence type="ECO:0000313" key="19">
    <source>
        <dbReference type="Proteomes" id="UP000323819"/>
    </source>
</evidence>
<dbReference type="GO" id="GO:0006221">
    <property type="term" value="P:pyrimidine nucleotide biosynthetic process"/>
    <property type="evidence" value="ECO:0007669"/>
    <property type="project" value="UniProtKB-UniRule"/>
</dbReference>
<dbReference type="RefSeq" id="WP_000032502.1">
    <property type="nucleotide sequence ID" value="NZ_AP018677.1"/>
</dbReference>
<evidence type="ECO:0000256" key="7">
    <source>
        <dbReference type="HAMAP-Rule" id="MF_00002"/>
    </source>
</evidence>
<dbReference type="NCBIfam" id="TIGR00240">
    <property type="entry name" value="ATCase_reg"/>
    <property type="match status" value="1"/>
</dbReference>
<dbReference type="SMR" id="A0A085QHY0"/>
<dbReference type="EMBL" id="JAHBND010000110">
    <property type="protein sequence ID" value="MBS7672689.1"/>
    <property type="molecule type" value="Genomic_DNA"/>
</dbReference>
<evidence type="ECO:0000313" key="10">
    <source>
        <dbReference type="EMBL" id="CSC81166.1"/>
    </source>
</evidence>
<evidence type="ECO:0000256" key="6">
    <source>
        <dbReference type="ARBA" id="ARBA00022975"/>
    </source>
</evidence>
<dbReference type="Proteomes" id="UP000323819">
    <property type="component" value="Unassembled WGS sequence"/>
</dbReference>
<dbReference type="HAMAP" id="MF_00002">
    <property type="entry name" value="Asp_carb_tr_reg"/>
    <property type="match status" value="1"/>
</dbReference>
<dbReference type="KEGG" id="vcq:EN18_15615"/>
<dbReference type="GeneID" id="88785075"/>
<dbReference type="GO" id="GO:0016740">
    <property type="term" value="F:transferase activity"/>
    <property type="evidence" value="ECO:0007669"/>
    <property type="project" value="UniProtKB-KW"/>
</dbReference>
<evidence type="ECO:0000313" key="14">
    <source>
        <dbReference type="EMBL" id="TQP15136.1"/>
    </source>
</evidence>
<feature type="binding site" evidence="7">
    <location>
        <position position="138"/>
    </location>
    <ligand>
        <name>Zn(2+)</name>
        <dbReference type="ChEBI" id="CHEBI:29105"/>
    </ligand>
</feature>
<evidence type="ECO:0000313" key="12">
    <source>
        <dbReference type="EMBL" id="MBS7672689.1"/>
    </source>
</evidence>
<evidence type="ECO:0000313" key="20">
    <source>
        <dbReference type="Proteomes" id="UP000471242"/>
    </source>
</evidence>
<dbReference type="EMBL" id="QZRB01000011">
    <property type="protein sequence ID" value="MVD23511.1"/>
    <property type="molecule type" value="Genomic_DNA"/>
</dbReference>
<dbReference type="PANTHER" id="PTHR35805:SF1">
    <property type="entry name" value="ASPARTATE CARBAMOYLTRANSFERASE REGULATORY CHAIN"/>
    <property type="match status" value="1"/>
</dbReference>
<keyword evidence="6 7" id="KW-0665">Pyrimidine biosynthesis</keyword>
<reference evidence="11 18" key="5">
    <citation type="submission" date="2019-09" db="EMBL/GenBank/DDBJ databases">
        <authorList>
            <person name="Kritzky A."/>
            <person name="Schelkanova E.Y."/>
            <person name="Alkhova Z.V."/>
            <person name="Smirnova N.I."/>
        </authorList>
    </citation>
    <scope>NUCLEOTIDE SEQUENCE [LARGE SCALE GENOMIC DNA]</scope>
    <source>
        <strain evidence="11 18">M1526</strain>
    </source>
</reference>
<dbReference type="EMBL" id="VSIJ01000023">
    <property type="protein sequence ID" value="TXX66051.1"/>
    <property type="molecule type" value="Genomic_DNA"/>
</dbReference>
<keyword evidence="14" id="KW-0808">Transferase</keyword>
<reference evidence="12" key="6">
    <citation type="submission" date="2021-05" db="EMBL/GenBank/DDBJ databases">
        <authorList>
            <person name="Stine C."/>
        </authorList>
    </citation>
    <scope>NUCLEOTIDE SEQUENCE</scope>
    <source>
        <strain evidence="12">TDS0091212</strain>
    </source>
</reference>
<comment type="function">
    <text evidence="1 7">Involved in allosteric regulation of aspartate carbamoyltransferase.</text>
</comment>
<protein>
    <recommendedName>
        <fullName evidence="3 7">Aspartate carbamoyltransferase regulatory chain</fullName>
    </recommendedName>
</protein>
<evidence type="ECO:0000259" key="9">
    <source>
        <dbReference type="Pfam" id="PF02748"/>
    </source>
</evidence>
<dbReference type="InterPro" id="IPR036793">
    <property type="entry name" value="Asp_carbatrfase_reg_N_sf"/>
</dbReference>
<dbReference type="InterPro" id="IPR036792">
    <property type="entry name" value="Asp_carbatrfase_reg_C_sf"/>
</dbReference>
<dbReference type="PANTHER" id="PTHR35805">
    <property type="entry name" value="ASPARTATE CARBAMOYLTRANSFERASE REGULATORY CHAIN"/>
    <property type="match status" value="1"/>
</dbReference>
<dbReference type="Pfam" id="PF02748">
    <property type="entry name" value="PyrI_C"/>
    <property type="match status" value="1"/>
</dbReference>
<dbReference type="EMBL" id="VIOS01000019">
    <property type="protein sequence ID" value="TQP15136.1"/>
    <property type="molecule type" value="Genomic_DNA"/>
</dbReference>
<dbReference type="Proteomes" id="UP001196338">
    <property type="component" value="Unassembled WGS sequence"/>
</dbReference>
<sequence length="155" mass="17276">MSKETKLQVEAIKNGTVIDHIPAKVGIKVLKLFDMHNSAQRVTIGLNLPSSALGSKDLLKIENVFISEAQANKLALYAPHATVNQIENYEVVKKLALQLPERINNVFACPNSNCISHNEPVESSFKLSEKNNDIRLKCKYCEKVFARDVVTEIEA</sequence>
<reference evidence="10 16" key="1">
    <citation type="submission" date="2015-07" db="EMBL/GenBank/DDBJ databases">
        <authorList>
            <consortium name="Pathogen Informatics"/>
        </authorList>
    </citation>
    <scope>NUCLEOTIDE SEQUENCE [LARGE SCALE GENOMIC DNA]</scope>
    <source>
        <strain evidence="10 16">A316</strain>
    </source>
</reference>
<feature type="binding site" evidence="7">
    <location>
        <position position="109"/>
    </location>
    <ligand>
        <name>Zn(2+)</name>
        <dbReference type="ChEBI" id="CHEBI:29105"/>
    </ligand>
</feature>
<evidence type="ECO:0000256" key="2">
    <source>
        <dbReference type="ARBA" id="ARBA00010498"/>
    </source>
</evidence>
<evidence type="ECO:0000313" key="16">
    <source>
        <dbReference type="Proteomes" id="UP000041770"/>
    </source>
</evidence>
<reference evidence="14 17" key="4">
    <citation type="submission" date="2019-07" db="EMBL/GenBank/DDBJ databases">
        <title>Phenotypic and genotypic antimicrobial resistance traits of Vibrio cholerae non-O1/non-O139 isolated from a large Austrian lake frequently associated with cases of infection.</title>
        <authorList>
            <person name="Lepuschitz S."/>
            <person name="Baron S."/>
            <person name="Larvor E."/>
            <person name="Granier S."/>
            <person name="Pretzer C."/>
            <person name="Mach R.L."/>
            <person name="Farnleitner A.H."/>
            <person name="Ruppitsch W."/>
            <person name="Pleininger S."/>
            <person name="Indra A."/>
            <person name="Kirschner A.K.T."/>
        </authorList>
    </citation>
    <scope>NUCLEOTIDE SEQUENCE [LARGE SCALE GENOMIC DNA]</scope>
    <source>
        <strain evidence="14 17">A12JL36W90</strain>
    </source>
</reference>
<feature type="binding site" evidence="7">
    <location>
        <position position="141"/>
    </location>
    <ligand>
        <name>Zn(2+)</name>
        <dbReference type="ChEBI" id="CHEBI:29105"/>
    </ligand>
</feature>
<evidence type="ECO:0000313" key="11">
    <source>
        <dbReference type="EMBL" id="KAA1255867.1"/>
    </source>
</evidence>
<evidence type="ECO:0000256" key="3">
    <source>
        <dbReference type="ARBA" id="ARBA00021764"/>
    </source>
</evidence>